<sequence length="1301" mass="141010">MGVSFKVSKNGTRYHPKPIYLLHPSDNGDSQNSKSNSREPQSDLVEAGENISQIPNSSEPLSLVEGEASFTLNLFLDGYSIGKPFENETANQSHFPKLLHPYDRLSESLFLAIESGHLPGDILDDIPAKYVDGSLICEVRDYRRCSSERGTDVVSSDNSPTLNKVCLKMSLENIVKDIPSITDNSWTYGDLMEAESKIVKALQPKLHLDPTPKLDRLCQSPAPSKLNLSLRNLRRKRHMPEFAVTFSNKSHGKKLCKDRMPESSTNRLSDSGIPAPNSIVQQTIENPAMQNLSPSIAMALKSRSLLPDSSLPGFCMMSNQSRYQMEAGTPRSLQEHGSVSAMNSSAASPAVQDGMVSYTNNANSNGSLLAKRENPDGQTSPLSNIAKRMTPASTGVDAMQQQQIGSHVEALQGSDMNWQNTLLQQQAMARGIQYGSGGIQKFSQQVLEGGLNHDRAIQFASSQQGMRLVAKEEQFEMEKLDVAEINRNRSEMEMDASNLDPQQLRFQHRLPQHGFMRPSFSQTTWNNVGQHIEKDARKEDQLQKRKPVQSPRLSTGALPHSPLSSKSGELSNGSVGPSFGPSSMTTAPGVSQKEKASISSAHAAIGTPSLTSSANDSTQRQHQAQLAAKWRPNSLPKTQSMSGVGSPASVGTGGTLNANSPSLGTSAVVDQGLQTMLERFSKIDMVTMRHQINSKKNKGDDYPMRKQTTYSPQLLVAGLSNAMSNDGIIDETSSLSKSLIGGSMNVCKTRHLSFFFPERVVQGNVVSVVPRLRTRMIMSEKPADGTVAMHYGDIDEGDFVAAEDHLPTLPNTHAADLLAEQFSSLMAREGYVKEDDRVQVKPNRVNLPSGSQSSLPPNNSLGEMQQYGEQFPGQSPNEVARIASGNNALNLPQNLVANQRMLPPGNPQALQMSQGLLSSVSMVSRSQQLDSQRAVQQQQQLQQNQHNLLQQQNSLQRSMMLGQNQLSHLNTVGQNPNIPLGNMLNKPSPLQLQMLQQQQQQAQPQMQRKMMMGLGTAVGMCNLRNSIVGLGPMGNSIGMGAARGIAGTGISTPMTSMSGMGSMGQSPINLSQASNITNALSQQLRSGNVAPSQADLFASRLRMAQNRGSMLGSPQSGITGISGARQMHSTPASFSMLGQSLNRANINTLQRAIGPMGPPKLMAGMNLYMNQQQQQQQQQQQNLQHQLQQQLQQQQQQETTSQLKAVVSPPQVGSPSTMGVPPLNQQAQQQASPQQMSQRTPMSPQQMSSGAIHAAMSAGNPEACPASPQLSSQTFGSVNSITNSPMDIQGVNKNNSVNNAQ</sequence>
<name>A0A6A4QP62_LUPAL</name>
<evidence type="ECO:0000259" key="4">
    <source>
        <dbReference type="Pfam" id="PF20474"/>
    </source>
</evidence>
<keyword evidence="6" id="KW-1185">Reference proteome</keyword>
<dbReference type="EMBL" id="WOCE01000004">
    <property type="protein sequence ID" value="KAE9615297.1"/>
    <property type="molecule type" value="Genomic_DNA"/>
</dbReference>
<dbReference type="InterPro" id="IPR046468">
    <property type="entry name" value="Spt20-like_SEP"/>
</dbReference>
<feature type="region of interest" description="Disordered" evidence="2">
    <location>
        <begin position="253"/>
        <end position="275"/>
    </location>
</feature>
<evidence type="ECO:0000313" key="5">
    <source>
        <dbReference type="EMBL" id="KAE9615297.1"/>
    </source>
</evidence>
<feature type="domain" description="PHL" evidence="4">
    <location>
        <begin position="689"/>
        <end position="842"/>
    </location>
</feature>
<proteinExistence type="predicted"/>
<organism evidence="5 6">
    <name type="scientific">Lupinus albus</name>
    <name type="common">White lupine</name>
    <name type="synonym">Lupinus termis</name>
    <dbReference type="NCBI Taxonomy" id="3870"/>
    <lineage>
        <taxon>Eukaryota</taxon>
        <taxon>Viridiplantae</taxon>
        <taxon>Streptophyta</taxon>
        <taxon>Embryophyta</taxon>
        <taxon>Tracheophyta</taxon>
        <taxon>Spermatophyta</taxon>
        <taxon>Magnoliopsida</taxon>
        <taxon>eudicotyledons</taxon>
        <taxon>Gunneridae</taxon>
        <taxon>Pentapetalae</taxon>
        <taxon>rosids</taxon>
        <taxon>fabids</taxon>
        <taxon>Fabales</taxon>
        <taxon>Fabaceae</taxon>
        <taxon>Papilionoideae</taxon>
        <taxon>50 kb inversion clade</taxon>
        <taxon>genistoids sensu lato</taxon>
        <taxon>core genistoids</taxon>
        <taxon>Genisteae</taxon>
        <taxon>Lupinus</taxon>
    </lineage>
</organism>
<reference evidence="6" key="1">
    <citation type="journal article" date="2020" name="Nat. Commun.">
        <title>Genome sequence of the cluster root forming white lupin.</title>
        <authorList>
            <person name="Hufnagel B."/>
            <person name="Marques A."/>
            <person name="Soriano A."/>
            <person name="Marques L."/>
            <person name="Divol F."/>
            <person name="Doumas P."/>
            <person name="Sallet E."/>
            <person name="Mancinotti D."/>
            <person name="Carrere S."/>
            <person name="Marande W."/>
            <person name="Arribat S."/>
            <person name="Keller J."/>
            <person name="Huneau C."/>
            <person name="Blein T."/>
            <person name="Aime D."/>
            <person name="Laguerre M."/>
            <person name="Taylor J."/>
            <person name="Schubert V."/>
            <person name="Nelson M."/>
            <person name="Geu-Flores F."/>
            <person name="Crespi M."/>
            <person name="Gallardo-Guerrero K."/>
            <person name="Delaux P.-M."/>
            <person name="Salse J."/>
            <person name="Berges H."/>
            <person name="Guyot R."/>
            <person name="Gouzy J."/>
            <person name="Peret B."/>
        </authorList>
    </citation>
    <scope>NUCLEOTIDE SEQUENCE [LARGE SCALE GENOMIC DNA]</scope>
    <source>
        <strain evidence="6">cv. Amiga</strain>
    </source>
</reference>
<feature type="compositionally biased region" description="Low complexity" evidence="2">
    <location>
        <begin position="1225"/>
        <end position="1238"/>
    </location>
</feature>
<dbReference type="Pfam" id="PF20474">
    <property type="entry name" value="PHL"/>
    <property type="match status" value="1"/>
</dbReference>
<feature type="region of interest" description="Disordered" evidence="2">
    <location>
        <begin position="1"/>
        <end position="46"/>
    </location>
</feature>
<dbReference type="InterPro" id="IPR021950">
    <property type="entry name" value="Spt20"/>
</dbReference>
<feature type="compositionally biased region" description="Polar residues" evidence="2">
    <location>
        <begin position="562"/>
        <end position="589"/>
    </location>
</feature>
<feature type="compositionally biased region" description="Polar residues" evidence="2">
    <location>
        <begin position="608"/>
        <end position="624"/>
    </location>
</feature>
<feature type="region of interest" description="Disordered" evidence="2">
    <location>
        <begin position="842"/>
        <end position="876"/>
    </location>
</feature>
<feature type="region of interest" description="Disordered" evidence="2">
    <location>
        <begin position="1201"/>
        <end position="1301"/>
    </location>
</feature>
<comment type="caution">
    <text evidence="5">The sequence shown here is derived from an EMBL/GenBank/DDBJ whole genome shotgun (WGS) entry which is preliminary data.</text>
</comment>
<feature type="region of interest" description="Disordered" evidence="2">
    <location>
        <begin position="535"/>
        <end position="658"/>
    </location>
</feature>
<dbReference type="GO" id="GO:0000124">
    <property type="term" value="C:SAGA complex"/>
    <property type="evidence" value="ECO:0007669"/>
    <property type="project" value="InterPro"/>
</dbReference>
<dbReference type="PANTHER" id="PTHR13526:SF8">
    <property type="entry name" value="TRANSCRIPTION FACTOR SPT20 HOMOLOG"/>
    <property type="match status" value="1"/>
</dbReference>
<feature type="compositionally biased region" description="Polar residues" evidence="2">
    <location>
        <begin position="1239"/>
        <end position="1249"/>
    </location>
</feature>
<gene>
    <name evidence="5" type="ORF">Lalb_Chr04g0253751</name>
</gene>
<dbReference type="InterPro" id="IPR046467">
    <property type="entry name" value="PHL_dom"/>
</dbReference>
<keyword evidence="1" id="KW-0175">Coiled coil</keyword>
<protein>
    <submittedName>
        <fullName evidence="5">Putative WD40/YVTN repeat-like-containing domain-containing protein</fullName>
    </submittedName>
</protein>
<feature type="compositionally biased region" description="Polar residues" evidence="2">
    <location>
        <begin position="1268"/>
        <end position="1301"/>
    </location>
</feature>
<accession>A0A6A4QP62</accession>
<feature type="domain" description="Spt20-like SEP" evidence="3">
    <location>
        <begin position="67"/>
        <end position="217"/>
    </location>
</feature>
<dbReference type="Proteomes" id="UP000447434">
    <property type="component" value="Chromosome 4"/>
</dbReference>
<dbReference type="PANTHER" id="PTHR13526">
    <property type="entry name" value="TRANSCRIPTION FACTOR SPT20 HOMOLOG"/>
    <property type="match status" value="1"/>
</dbReference>
<dbReference type="GO" id="GO:0003712">
    <property type="term" value="F:transcription coregulator activity"/>
    <property type="evidence" value="ECO:0007669"/>
    <property type="project" value="InterPro"/>
</dbReference>
<feature type="compositionally biased region" description="Polar residues" evidence="2">
    <location>
        <begin position="846"/>
        <end position="863"/>
    </location>
</feature>
<dbReference type="Pfam" id="PF12090">
    <property type="entry name" value="Spt20_SEP"/>
    <property type="match status" value="1"/>
</dbReference>
<dbReference type="GO" id="GO:0006357">
    <property type="term" value="P:regulation of transcription by RNA polymerase II"/>
    <property type="evidence" value="ECO:0007669"/>
    <property type="project" value="TreeGrafter"/>
</dbReference>
<evidence type="ECO:0000256" key="1">
    <source>
        <dbReference type="SAM" id="Coils"/>
    </source>
</evidence>
<dbReference type="OrthoDB" id="1932706at2759"/>
<evidence type="ECO:0000259" key="3">
    <source>
        <dbReference type="Pfam" id="PF12090"/>
    </source>
</evidence>
<evidence type="ECO:0000313" key="6">
    <source>
        <dbReference type="Proteomes" id="UP000447434"/>
    </source>
</evidence>
<feature type="coiled-coil region" evidence="1">
    <location>
        <begin position="1169"/>
        <end position="1200"/>
    </location>
</feature>
<evidence type="ECO:0000256" key="2">
    <source>
        <dbReference type="SAM" id="MobiDB-lite"/>
    </source>
</evidence>